<dbReference type="AlphaFoldDB" id="A0A6A0A8K9"/>
<dbReference type="EMBL" id="BLLF01004153">
    <property type="protein sequence ID" value="GFH29040.1"/>
    <property type="molecule type" value="Genomic_DNA"/>
</dbReference>
<feature type="non-terminal residue" evidence="2">
    <location>
        <position position="1"/>
    </location>
</feature>
<evidence type="ECO:0000313" key="2">
    <source>
        <dbReference type="EMBL" id="GFH29040.1"/>
    </source>
</evidence>
<evidence type="ECO:0000256" key="1">
    <source>
        <dbReference type="SAM" id="MobiDB-lite"/>
    </source>
</evidence>
<evidence type="ECO:0000313" key="3">
    <source>
        <dbReference type="Proteomes" id="UP000485058"/>
    </source>
</evidence>
<keyword evidence="3" id="KW-1185">Reference proteome</keyword>
<feature type="region of interest" description="Disordered" evidence="1">
    <location>
        <begin position="104"/>
        <end position="134"/>
    </location>
</feature>
<organism evidence="2 3">
    <name type="scientific">Haematococcus lacustris</name>
    <name type="common">Green alga</name>
    <name type="synonym">Haematococcus pluvialis</name>
    <dbReference type="NCBI Taxonomy" id="44745"/>
    <lineage>
        <taxon>Eukaryota</taxon>
        <taxon>Viridiplantae</taxon>
        <taxon>Chlorophyta</taxon>
        <taxon>core chlorophytes</taxon>
        <taxon>Chlorophyceae</taxon>
        <taxon>CS clade</taxon>
        <taxon>Chlamydomonadales</taxon>
        <taxon>Haematococcaceae</taxon>
        <taxon>Haematococcus</taxon>
    </lineage>
</organism>
<dbReference type="Proteomes" id="UP000485058">
    <property type="component" value="Unassembled WGS sequence"/>
</dbReference>
<comment type="caution">
    <text evidence="2">The sequence shown here is derived from an EMBL/GenBank/DDBJ whole genome shotgun (WGS) entry which is preliminary data.</text>
</comment>
<accession>A0A6A0A8K9</accession>
<reference evidence="2 3" key="1">
    <citation type="submission" date="2020-02" db="EMBL/GenBank/DDBJ databases">
        <title>Draft genome sequence of Haematococcus lacustris strain NIES-144.</title>
        <authorList>
            <person name="Morimoto D."/>
            <person name="Nakagawa S."/>
            <person name="Yoshida T."/>
            <person name="Sawayama S."/>
        </authorList>
    </citation>
    <scope>NUCLEOTIDE SEQUENCE [LARGE SCALE GENOMIC DNA]</scope>
    <source>
        <strain evidence="2 3">NIES-144</strain>
    </source>
</reference>
<name>A0A6A0A8K9_HAELA</name>
<sequence length="134" mass="14631">HERAPIVVYNLCKCSVNRGSGPTAGEVTVTVAPESQQPEGDHPRLLTYRSLLTHGRLAHWLAANSWVLDDTGELPDVDAPPRQAIEGPSLDEFRSMLGIGYASILPNADHDNRTPRPPRPPLRPGERPPMPPHG</sequence>
<proteinExistence type="predicted"/>
<protein>
    <submittedName>
        <fullName evidence="2">Uncharacterized protein</fullName>
    </submittedName>
</protein>
<gene>
    <name evidence="2" type="ORF">HaLaN_27631</name>
</gene>
<feature type="compositionally biased region" description="Pro residues" evidence="1">
    <location>
        <begin position="115"/>
        <end position="134"/>
    </location>
</feature>
<feature type="non-terminal residue" evidence="2">
    <location>
        <position position="134"/>
    </location>
</feature>